<proteinExistence type="predicted"/>
<comment type="cofactor">
    <cofactor evidence="5">
        <name>Mg(2+)</name>
        <dbReference type="ChEBI" id="CHEBI:18420"/>
    </cofactor>
</comment>
<evidence type="ECO:0000256" key="2">
    <source>
        <dbReference type="ARBA" id="ARBA00016549"/>
    </source>
</evidence>
<gene>
    <name evidence="6" type="ORF">Ldro_1023</name>
</gene>
<dbReference type="Pfam" id="PF03737">
    <property type="entry name" value="RraA-like"/>
    <property type="match status" value="1"/>
</dbReference>
<comment type="caution">
    <text evidence="6">The sequence shown here is derived from an EMBL/GenBank/DDBJ whole genome shotgun (WGS) entry which is preliminary data.</text>
</comment>
<feature type="binding site" evidence="5">
    <location>
        <position position="115"/>
    </location>
    <ligand>
        <name>substrate</name>
    </ligand>
</feature>
<dbReference type="Gene3D" id="1.20.5.3070">
    <property type="match status" value="1"/>
</dbReference>
<protein>
    <recommendedName>
        <fullName evidence="2">Putative 4-hydroxy-4-methyl-2-oxoglutarate aldolase</fullName>
    </recommendedName>
    <alternativeName>
        <fullName evidence="3">Regulator of ribonuclease activity homolog</fullName>
    </alternativeName>
    <alternativeName>
        <fullName evidence="4">RraA-like protein</fullName>
    </alternativeName>
</protein>
<evidence type="ECO:0000313" key="6">
    <source>
        <dbReference type="EMBL" id="KTC87404.1"/>
    </source>
</evidence>
<feature type="binding site" evidence="5">
    <location>
        <position position="116"/>
    </location>
    <ligand>
        <name>Mg(2+)</name>
        <dbReference type="ChEBI" id="CHEBI:18420"/>
    </ligand>
</feature>
<dbReference type="EMBL" id="LNXY01000020">
    <property type="protein sequence ID" value="KTC87404.1"/>
    <property type="molecule type" value="Genomic_DNA"/>
</dbReference>
<reference evidence="6 7" key="1">
    <citation type="submission" date="2015-11" db="EMBL/GenBank/DDBJ databases">
        <title>Genomic analysis of 38 Legionella species identifies large and diverse effector repertoires.</title>
        <authorList>
            <person name="Burstein D."/>
            <person name="Amaro F."/>
            <person name="Zusman T."/>
            <person name="Lifshitz Z."/>
            <person name="Cohen O."/>
            <person name="Gilbert J.A."/>
            <person name="Pupko T."/>
            <person name="Shuman H.A."/>
            <person name="Segal G."/>
        </authorList>
    </citation>
    <scope>NUCLEOTIDE SEQUENCE [LARGE SCALE GENOMIC DNA]</scope>
    <source>
        <strain evidence="6 7">ATCC 700990</strain>
    </source>
</reference>
<dbReference type="SUPFAM" id="SSF89562">
    <property type="entry name" value="RraA-like"/>
    <property type="match status" value="1"/>
</dbReference>
<evidence type="ECO:0000256" key="4">
    <source>
        <dbReference type="ARBA" id="ARBA00030169"/>
    </source>
</evidence>
<name>A0A0W0SVU3_9GAMM</name>
<evidence type="ECO:0000313" key="7">
    <source>
        <dbReference type="Proteomes" id="UP000054736"/>
    </source>
</evidence>
<evidence type="ECO:0000256" key="5">
    <source>
        <dbReference type="PIRSR" id="PIRSR605493-1"/>
    </source>
</evidence>
<dbReference type="Proteomes" id="UP000054736">
    <property type="component" value="Unassembled WGS sequence"/>
</dbReference>
<evidence type="ECO:0000256" key="1">
    <source>
        <dbReference type="ARBA" id="ARBA00001968"/>
    </source>
</evidence>
<accession>A0A0W0SVU3</accession>
<keyword evidence="7" id="KW-1185">Reference proteome</keyword>
<organism evidence="6 7">
    <name type="scientific">Legionella drozanskii LLAP-1</name>
    <dbReference type="NCBI Taxonomy" id="1212489"/>
    <lineage>
        <taxon>Bacteria</taxon>
        <taxon>Pseudomonadati</taxon>
        <taxon>Pseudomonadota</taxon>
        <taxon>Gammaproteobacteria</taxon>
        <taxon>Legionellales</taxon>
        <taxon>Legionellaceae</taxon>
        <taxon>Legionella</taxon>
    </lineage>
</organism>
<dbReference type="CDD" id="cd16841">
    <property type="entry name" value="RraA_family"/>
    <property type="match status" value="1"/>
</dbReference>
<dbReference type="InterPro" id="IPR005493">
    <property type="entry name" value="RraA/RraA-like"/>
</dbReference>
<keyword evidence="5" id="KW-0460">Magnesium</keyword>
<sequence>MVNKMNQYQRLQELSTTEVSDALDACGIEAALLNIKALIPGTKLIGPAYTVQYSSYDKKPEVFKGAADYIDSVPANSVIVIDNKGRSDCTTWGDILTQVAKHKKIAGTIVNGAVRDVACIRTANYPLYCSAIYMRSGKNRVYKSGEQCSLSINGVVVNPGDFIFADDDGVLVIPLHAMNEIIEKAEKIKATERKIVAAVKSGSSLAQARKDYRYDQPWLNEKK</sequence>
<dbReference type="PATRIC" id="fig|1212489.4.peg.1078"/>
<keyword evidence="5" id="KW-0479">Metal-binding</keyword>
<feature type="binding site" evidence="5">
    <location>
        <begin position="93"/>
        <end position="96"/>
    </location>
    <ligand>
        <name>substrate</name>
    </ligand>
</feature>
<dbReference type="PANTHER" id="PTHR33254:SF4">
    <property type="entry name" value="4-HYDROXY-4-METHYL-2-OXOGLUTARATE ALDOLASE 3-RELATED"/>
    <property type="match status" value="1"/>
</dbReference>
<dbReference type="PANTHER" id="PTHR33254">
    <property type="entry name" value="4-HYDROXY-4-METHYL-2-OXOGLUTARATE ALDOLASE 3-RELATED"/>
    <property type="match status" value="1"/>
</dbReference>
<dbReference type="Gene3D" id="3.50.30.40">
    <property type="entry name" value="Ribonuclease E inhibitor RraA/RraA-like"/>
    <property type="match status" value="1"/>
</dbReference>
<dbReference type="GO" id="GO:0046872">
    <property type="term" value="F:metal ion binding"/>
    <property type="evidence" value="ECO:0007669"/>
    <property type="project" value="UniProtKB-KW"/>
</dbReference>
<evidence type="ECO:0000256" key="3">
    <source>
        <dbReference type="ARBA" id="ARBA00029596"/>
    </source>
</evidence>
<comment type="cofactor">
    <cofactor evidence="1">
        <name>a divalent metal cation</name>
        <dbReference type="ChEBI" id="CHEBI:60240"/>
    </cofactor>
</comment>
<dbReference type="AlphaFoldDB" id="A0A0W0SVU3"/>
<dbReference type="InterPro" id="IPR036704">
    <property type="entry name" value="RraA/RraA-like_sf"/>
</dbReference>
<dbReference type="STRING" id="1212489.Ldro_1023"/>